<organism evidence="3">
    <name type="scientific">Perkinsus marinus (strain ATCC 50983 / TXsc)</name>
    <dbReference type="NCBI Taxonomy" id="423536"/>
    <lineage>
        <taxon>Eukaryota</taxon>
        <taxon>Sar</taxon>
        <taxon>Alveolata</taxon>
        <taxon>Perkinsozoa</taxon>
        <taxon>Perkinsea</taxon>
        <taxon>Perkinsida</taxon>
        <taxon>Perkinsidae</taxon>
        <taxon>Perkinsus</taxon>
    </lineage>
</organism>
<evidence type="ECO:0000313" key="2">
    <source>
        <dbReference type="EMBL" id="EER17978.1"/>
    </source>
</evidence>
<dbReference type="OrthoDB" id="482790at2759"/>
<keyword evidence="3" id="KW-1185">Reference proteome</keyword>
<proteinExistence type="predicted"/>
<dbReference type="EMBL" id="GG673381">
    <property type="protein sequence ID" value="EER15590.1"/>
    <property type="molecule type" value="Genomic_DNA"/>
</dbReference>
<gene>
    <name evidence="1" type="ORF">Pmar_PMAR016220</name>
    <name evidence="2" type="ORF">Pmar_PMAR019860</name>
</gene>
<dbReference type="InParanoid" id="C5KBU7"/>
<reference evidence="2 3" key="1">
    <citation type="submission" date="2008-07" db="EMBL/GenBank/DDBJ databases">
        <authorList>
            <person name="El-Sayed N."/>
            <person name="Caler E."/>
            <person name="Inman J."/>
            <person name="Amedeo P."/>
            <person name="Hass B."/>
            <person name="Wortman J."/>
        </authorList>
    </citation>
    <scope>NUCLEOTIDE SEQUENCE [LARGE SCALE GENOMIC DNA]</scope>
    <source>
        <strain evidence="2">ATCC 50983</strain>
        <strain evidence="3">ATCC 50983 / TXsc</strain>
    </source>
</reference>
<evidence type="ECO:0000313" key="1">
    <source>
        <dbReference type="EMBL" id="EER15590.1"/>
    </source>
</evidence>
<dbReference type="GeneID" id="9046402"/>
<dbReference type="RefSeq" id="XP_002786182.1">
    <property type="nucleotide sequence ID" value="XM_002786136.1"/>
</dbReference>
<name>C5KBU7_PERM5</name>
<dbReference type="Proteomes" id="UP000007800">
    <property type="component" value="Unassembled WGS sequence"/>
</dbReference>
<dbReference type="EMBL" id="GG671946">
    <property type="protein sequence ID" value="EER17978.1"/>
    <property type="molecule type" value="Genomic_DNA"/>
</dbReference>
<dbReference type="AlphaFoldDB" id="C5KBU7"/>
<evidence type="ECO:0000313" key="3">
    <source>
        <dbReference type="Proteomes" id="UP000007800"/>
    </source>
</evidence>
<protein>
    <submittedName>
        <fullName evidence="2">Uncharacterized protein</fullName>
    </submittedName>
</protein>
<sequence length="72" mass="7895">MFNDPPLEPIPRGIPDFMCNLDTVAFESRTVINELAGDKETWEVAGILQRQRVVGLGIQCNAGEQGIHAVDT</sequence>
<accession>C5KBU7</accession>
<dbReference type="RefSeq" id="XP_002783794.1">
    <property type="nucleotide sequence ID" value="XM_002783748.1"/>
</dbReference>
<dbReference type="GeneID" id="9063322"/>